<evidence type="ECO:0000256" key="3">
    <source>
        <dbReference type="ARBA" id="ARBA00006904"/>
    </source>
</evidence>
<dbReference type="Gene3D" id="3.40.640.10">
    <property type="entry name" value="Type I PLP-dependent aspartate aminotransferase-like (Major domain)"/>
    <property type="match status" value="1"/>
</dbReference>
<feature type="binding site" evidence="12">
    <location>
        <position position="103"/>
    </location>
    <ligand>
        <name>pyridoxal 5'-phosphate</name>
        <dbReference type="ChEBI" id="CHEBI:597326"/>
    </ligand>
</feature>
<dbReference type="EMBL" id="UHIA01000004">
    <property type="protein sequence ID" value="SUO97070.1"/>
    <property type="molecule type" value="Genomic_DNA"/>
</dbReference>
<gene>
    <name evidence="12 14" type="primary">serC</name>
    <name evidence="14" type="ORF">NCTC10717_01359</name>
</gene>
<dbReference type="PIRSF" id="PIRSF000525">
    <property type="entry name" value="SerC"/>
    <property type="match status" value="1"/>
</dbReference>
<keyword evidence="15" id="KW-1185">Reference proteome</keyword>
<dbReference type="SUPFAM" id="SSF53383">
    <property type="entry name" value="PLP-dependent transferases"/>
    <property type="match status" value="1"/>
</dbReference>
<evidence type="ECO:0000313" key="14">
    <source>
        <dbReference type="EMBL" id="SUO97070.1"/>
    </source>
</evidence>
<comment type="similarity">
    <text evidence="3 12">Belongs to the class-V pyridoxal-phosphate-dependent aminotransferase family. SerC subfamily.</text>
</comment>
<feature type="domain" description="Aminotransferase class V" evidence="13">
    <location>
        <begin position="6"/>
        <end position="345"/>
    </location>
</feature>
<comment type="catalytic activity">
    <reaction evidence="10 12">
        <text>4-(phosphooxy)-L-threonine + 2-oxoglutarate = (R)-3-hydroxy-2-oxo-4-phosphooxybutanoate + L-glutamate</text>
        <dbReference type="Rhea" id="RHEA:16573"/>
        <dbReference type="ChEBI" id="CHEBI:16810"/>
        <dbReference type="ChEBI" id="CHEBI:29985"/>
        <dbReference type="ChEBI" id="CHEBI:58452"/>
        <dbReference type="ChEBI" id="CHEBI:58538"/>
        <dbReference type="EC" id="2.6.1.52"/>
    </reaction>
</comment>
<proteinExistence type="inferred from homology"/>
<evidence type="ECO:0000256" key="11">
    <source>
        <dbReference type="ARBA" id="ARBA00049007"/>
    </source>
</evidence>
<dbReference type="GO" id="GO:0006564">
    <property type="term" value="P:L-serine biosynthetic process"/>
    <property type="evidence" value="ECO:0007669"/>
    <property type="project" value="UniProtKB-UniRule"/>
</dbReference>
<dbReference type="InterPro" id="IPR015422">
    <property type="entry name" value="PyrdxlP-dep_Trfase_small"/>
</dbReference>
<dbReference type="HAMAP" id="MF_00160">
    <property type="entry name" value="SerC_aminotrans_5"/>
    <property type="match status" value="1"/>
</dbReference>
<evidence type="ECO:0000256" key="7">
    <source>
        <dbReference type="ARBA" id="ARBA00022898"/>
    </source>
</evidence>
<keyword evidence="5 12" id="KW-0028">Amino-acid biosynthesis</keyword>
<protein>
    <recommendedName>
        <fullName evidence="12">Phosphoserine aminotransferase</fullName>
        <ecNumber evidence="12">2.6.1.52</ecNumber>
    </recommendedName>
    <alternativeName>
        <fullName evidence="12">Phosphohydroxythreonine aminotransferase</fullName>
        <shortName evidence="12">PSAT</shortName>
    </alternativeName>
</protein>
<dbReference type="OrthoDB" id="9809412at2"/>
<name>A0A380MWU0_9GAMM</name>
<evidence type="ECO:0000256" key="8">
    <source>
        <dbReference type="ARBA" id="ARBA00023096"/>
    </source>
</evidence>
<dbReference type="Gene3D" id="3.90.1150.10">
    <property type="entry name" value="Aspartate Aminotransferase, domain 1"/>
    <property type="match status" value="1"/>
</dbReference>
<comment type="subunit">
    <text evidence="12">Homodimer.</text>
</comment>
<evidence type="ECO:0000259" key="13">
    <source>
        <dbReference type="Pfam" id="PF00266"/>
    </source>
</evidence>
<evidence type="ECO:0000256" key="12">
    <source>
        <dbReference type="HAMAP-Rule" id="MF_00160"/>
    </source>
</evidence>
<keyword evidence="4 12" id="KW-0032">Aminotransferase</keyword>
<dbReference type="GO" id="GO:0008615">
    <property type="term" value="P:pyridoxine biosynthetic process"/>
    <property type="evidence" value="ECO:0007669"/>
    <property type="project" value="UniProtKB-UniRule"/>
</dbReference>
<evidence type="ECO:0000256" key="4">
    <source>
        <dbReference type="ARBA" id="ARBA00022576"/>
    </source>
</evidence>
<dbReference type="PANTHER" id="PTHR43247">
    <property type="entry name" value="PHOSPHOSERINE AMINOTRANSFERASE"/>
    <property type="match status" value="1"/>
</dbReference>
<evidence type="ECO:0000256" key="5">
    <source>
        <dbReference type="ARBA" id="ARBA00022605"/>
    </source>
</evidence>
<dbReference type="EC" id="2.6.1.52" evidence="12"/>
<feature type="binding site" evidence="12">
    <location>
        <position position="151"/>
    </location>
    <ligand>
        <name>pyridoxal 5'-phosphate</name>
        <dbReference type="ChEBI" id="CHEBI:597326"/>
    </ligand>
</feature>
<sequence>MTHRIHNFCAGPCTLPLSVLETAQAEILDFQGSGMSVMEISHRSKRFEPLHEETLTLAAQLLDMPEDFFCLLLPGGAHQQFCMIPLNLLADGGRAAYIDSGVWAKKAAEEAARIAETDIIWSGKDQQYRHLPDTIELQGDYRYLYLCSNETVNGIQFREFPQAAAPLVIDVSSDFYTRPIPWQDCDIVYGGVQKNLAPSGLALVFVRKSLLQEHPQINKFFSYKAHADNNSLYNTPPTWQIYILNLVLKWMQAQGGVAHFAAQAAAKSSKLYAAIDQSDFYHNDIAAQYRSQTNIVFRTPNEALDTLFWKNAEAAGLSGLKGHRIVGGLRASLYNALDMRSVDALIDYMQDFAQQQT</sequence>
<feature type="binding site" evidence="12">
    <location>
        <position position="43"/>
    </location>
    <ligand>
        <name>L-glutamate</name>
        <dbReference type="ChEBI" id="CHEBI:29985"/>
    </ligand>
</feature>
<evidence type="ECO:0000256" key="10">
    <source>
        <dbReference type="ARBA" id="ARBA00047630"/>
    </source>
</evidence>
<dbReference type="UniPathway" id="UPA00135">
    <property type="reaction ID" value="UER00197"/>
</dbReference>
<dbReference type="Proteomes" id="UP000254575">
    <property type="component" value="Unassembled WGS sequence"/>
</dbReference>
<feature type="binding site" evidence="12">
    <location>
        <position position="193"/>
    </location>
    <ligand>
        <name>pyridoxal 5'-phosphate</name>
        <dbReference type="ChEBI" id="CHEBI:597326"/>
    </ligand>
</feature>
<dbReference type="PANTHER" id="PTHR43247:SF1">
    <property type="entry name" value="PHOSPHOSERINE AMINOTRANSFERASE"/>
    <property type="match status" value="1"/>
</dbReference>
<keyword evidence="12" id="KW-0963">Cytoplasm</keyword>
<dbReference type="InterPro" id="IPR000192">
    <property type="entry name" value="Aminotrans_V_dom"/>
</dbReference>
<dbReference type="Pfam" id="PF00266">
    <property type="entry name" value="Aminotran_5"/>
    <property type="match status" value="1"/>
</dbReference>
<keyword evidence="7 12" id="KW-0663">Pyridoxal phosphate</keyword>
<dbReference type="GO" id="GO:0005737">
    <property type="term" value="C:cytoplasm"/>
    <property type="evidence" value="ECO:0007669"/>
    <property type="project" value="UniProtKB-SubCell"/>
</dbReference>
<feature type="modified residue" description="N6-(pyridoxal phosphate)lysine" evidence="12">
    <location>
        <position position="194"/>
    </location>
</feature>
<dbReference type="GO" id="GO:0030170">
    <property type="term" value="F:pyridoxal phosphate binding"/>
    <property type="evidence" value="ECO:0007669"/>
    <property type="project" value="UniProtKB-UniRule"/>
</dbReference>
<dbReference type="NCBIfam" id="NF003764">
    <property type="entry name" value="PRK05355.1"/>
    <property type="match status" value="1"/>
</dbReference>
<dbReference type="InterPro" id="IPR015424">
    <property type="entry name" value="PyrdxlP-dep_Trfase"/>
</dbReference>
<dbReference type="RefSeq" id="WP_115218549.1">
    <property type="nucleotide sequence ID" value="NZ_UHIA01000004.1"/>
</dbReference>
<comment type="subcellular location">
    <subcellularLocation>
        <location evidence="12">Cytoplasm</location>
    </subcellularLocation>
</comment>
<comment type="function">
    <text evidence="12">Catalyzes the reversible conversion of 3-phosphohydroxypyruvate to phosphoserine and of 3-hydroxy-2-oxo-4-phosphonooxybutanoate to phosphohydroxythreonine.</text>
</comment>
<comment type="pathway">
    <text evidence="1 12">Cofactor biosynthesis; pyridoxine 5'-phosphate biosynthesis; pyridoxine 5'-phosphate from D-erythrose 4-phosphate: step 3/5.</text>
</comment>
<comment type="cofactor">
    <cofactor evidence="12">
        <name>pyridoxal 5'-phosphate</name>
        <dbReference type="ChEBI" id="CHEBI:597326"/>
    </cofactor>
    <text evidence="12">Binds 1 pyridoxal phosphate per subunit.</text>
</comment>
<comment type="catalytic activity">
    <reaction evidence="11 12">
        <text>O-phospho-L-serine + 2-oxoglutarate = 3-phosphooxypyruvate + L-glutamate</text>
        <dbReference type="Rhea" id="RHEA:14329"/>
        <dbReference type="ChEBI" id="CHEBI:16810"/>
        <dbReference type="ChEBI" id="CHEBI:18110"/>
        <dbReference type="ChEBI" id="CHEBI:29985"/>
        <dbReference type="ChEBI" id="CHEBI:57524"/>
        <dbReference type="EC" id="2.6.1.52"/>
    </reaction>
</comment>
<dbReference type="UniPathway" id="UPA00244">
    <property type="reaction ID" value="UER00311"/>
</dbReference>
<evidence type="ECO:0000256" key="9">
    <source>
        <dbReference type="ARBA" id="ARBA00023299"/>
    </source>
</evidence>
<dbReference type="AlphaFoldDB" id="A0A380MWU0"/>
<comment type="caution">
    <text evidence="12">Lacks conserved residue(s) required for the propagation of feature annotation.</text>
</comment>
<comment type="pathway">
    <text evidence="2 12">Amino-acid biosynthesis; L-serine biosynthesis; L-serine from 3-phospho-D-glycerate: step 2/3.</text>
</comment>
<dbReference type="InterPro" id="IPR015421">
    <property type="entry name" value="PyrdxlP-dep_Trfase_major"/>
</dbReference>
<organism evidence="14 15">
    <name type="scientific">Suttonella indologenes</name>
    <dbReference type="NCBI Taxonomy" id="13276"/>
    <lineage>
        <taxon>Bacteria</taxon>
        <taxon>Pseudomonadati</taxon>
        <taxon>Pseudomonadota</taxon>
        <taxon>Gammaproteobacteria</taxon>
        <taxon>Cardiobacteriales</taxon>
        <taxon>Cardiobacteriaceae</taxon>
        <taxon>Suttonella</taxon>
    </lineage>
</organism>
<evidence type="ECO:0000313" key="15">
    <source>
        <dbReference type="Proteomes" id="UP000254575"/>
    </source>
</evidence>
<keyword evidence="8 12" id="KW-0664">Pyridoxine biosynthesis</keyword>
<feature type="binding site" evidence="12">
    <location>
        <begin position="234"/>
        <end position="235"/>
    </location>
    <ligand>
        <name>pyridoxal 5'-phosphate</name>
        <dbReference type="ChEBI" id="CHEBI:597326"/>
    </ligand>
</feature>
<feature type="binding site" evidence="12">
    <location>
        <position position="170"/>
    </location>
    <ligand>
        <name>pyridoxal 5'-phosphate</name>
        <dbReference type="ChEBI" id="CHEBI:597326"/>
    </ligand>
</feature>
<dbReference type="GO" id="GO:0004648">
    <property type="term" value="F:O-phospho-L-serine:2-oxoglutarate aminotransferase activity"/>
    <property type="evidence" value="ECO:0007669"/>
    <property type="project" value="UniProtKB-UniRule"/>
</dbReference>
<dbReference type="InterPro" id="IPR022278">
    <property type="entry name" value="Pser_aminoTfrase"/>
</dbReference>
<reference evidence="14 15" key="1">
    <citation type="submission" date="2018-06" db="EMBL/GenBank/DDBJ databases">
        <authorList>
            <consortium name="Pathogen Informatics"/>
            <person name="Doyle S."/>
        </authorList>
    </citation>
    <scope>NUCLEOTIDE SEQUENCE [LARGE SCALE GENOMIC DNA]</scope>
    <source>
        <strain evidence="14 15">NCTC10717</strain>
    </source>
</reference>
<evidence type="ECO:0000256" key="1">
    <source>
        <dbReference type="ARBA" id="ARBA00004915"/>
    </source>
</evidence>
<keyword evidence="6 12" id="KW-0808">Transferase</keyword>
<dbReference type="FunFam" id="3.40.640.10:FF:000010">
    <property type="entry name" value="Phosphoserine aminotransferase"/>
    <property type="match status" value="1"/>
</dbReference>
<accession>A0A380MWU0</accession>
<evidence type="ECO:0000256" key="6">
    <source>
        <dbReference type="ARBA" id="ARBA00022679"/>
    </source>
</evidence>
<dbReference type="FunFam" id="3.90.1150.10:FF:000006">
    <property type="entry name" value="Phosphoserine aminotransferase"/>
    <property type="match status" value="1"/>
</dbReference>
<evidence type="ECO:0000256" key="2">
    <source>
        <dbReference type="ARBA" id="ARBA00005099"/>
    </source>
</evidence>
<keyword evidence="9 12" id="KW-0718">Serine biosynthesis</keyword>